<keyword evidence="3" id="KW-1185">Reference proteome</keyword>
<organism evidence="2 3">
    <name type="scientific">Sinomonas atrocyanea</name>
    <dbReference type="NCBI Taxonomy" id="37927"/>
    <lineage>
        <taxon>Bacteria</taxon>
        <taxon>Bacillati</taxon>
        <taxon>Actinomycetota</taxon>
        <taxon>Actinomycetes</taxon>
        <taxon>Micrococcales</taxon>
        <taxon>Micrococcaceae</taxon>
        <taxon>Sinomonas</taxon>
    </lineage>
</organism>
<keyword evidence="1" id="KW-0812">Transmembrane</keyword>
<dbReference type="AlphaFoldDB" id="A0A127A3F2"/>
<keyword evidence="1" id="KW-1133">Transmembrane helix</keyword>
<dbReference type="EMBL" id="CP014518">
    <property type="protein sequence ID" value="AMM33636.1"/>
    <property type="molecule type" value="Genomic_DNA"/>
</dbReference>
<feature type="transmembrane region" description="Helical" evidence="1">
    <location>
        <begin position="6"/>
        <end position="25"/>
    </location>
</feature>
<dbReference type="Proteomes" id="UP000070134">
    <property type="component" value="Chromosome"/>
</dbReference>
<gene>
    <name evidence="2" type="ORF">SA2016_2971</name>
</gene>
<evidence type="ECO:0000313" key="3">
    <source>
        <dbReference type="Proteomes" id="UP000070134"/>
    </source>
</evidence>
<protein>
    <submittedName>
        <fullName evidence="2">Uncharacterized protein</fullName>
    </submittedName>
</protein>
<reference evidence="2 3" key="1">
    <citation type="submission" date="2016-02" db="EMBL/GenBank/DDBJ databases">
        <title>Complete genome of Sinomonas atrocyanea KCTC 3377.</title>
        <authorList>
            <person name="Kim K.M."/>
        </authorList>
    </citation>
    <scope>NUCLEOTIDE SEQUENCE [LARGE SCALE GENOMIC DNA]</scope>
    <source>
        <strain evidence="2 3">KCTC 3377</strain>
    </source>
</reference>
<keyword evidence="1" id="KW-0472">Membrane</keyword>
<dbReference type="KEGG" id="satk:SA2016_2971"/>
<evidence type="ECO:0000313" key="2">
    <source>
        <dbReference type="EMBL" id="AMM33636.1"/>
    </source>
</evidence>
<feature type="transmembrane region" description="Helical" evidence="1">
    <location>
        <begin position="32"/>
        <end position="50"/>
    </location>
</feature>
<evidence type="ECO:0000256" key="1">
    <source>
        <dbReference type="SAM" id="Phobius"/>
    </source>
</evidence>
<accession>A0A127A3F2</accession>
<proteinExistence type="predicted"/>
<sequence>MVALISYGTAINGLLLGLWLAAKWPAPRLKHFAMMGWVFLGLNIGMQILIA</sequence>
<name>A0A127A3F2_9MICC</name>